<evidence type="ECO:0000313" key="2">
    <source>
        <dbReference type="EMBL" id="KMS94976.1"/>
    </source>
</evidence>
<dbReference type="EMBL" id="KQ090626">
    <property type="protein sequence ID" value="KMS94976.1"/>
    <property type="molecule type" value="Genomic_DNA"/>
</dbReference>
<accession>A0A0J8B1V8</accession>
<feature type="region of interest" description="Disordered" evidence="1">
    <location>
        <begin position="1"/>
        <end position="24"/>
    </location>
</feature>
<dbReference type="Proteomes" id="UP000035740">
    <property type="component" value="Unassembled WGS sequence"/>
</dbReference>
<sequence length="101" mass="10858">MLMGKLREKKPQRPSYDDPRSVKLGPPGIARNFFFESQTSSIKTIIPSGGGEGVVVGESLLKEQVENVPSFGTRELEDNTAQGGKGPTHTEGRMVDDNLGG</sequence>
<evidence type="ECO:0000256" key="1">
    <source>
        <dbReference type="SAM" id="MobiDB-lite"/>
    </source>
</evidence>
<feature type="region of interest" description="Disordered" evidence="1">
    <location>
        <begin position="69"/>
        <end position="101"/>
    </location>
</feature>
<proteinExistence type="predicted"/>
<organism evidence="2 3">
    <name type="scientific">Beta vulgaris subsp. vulgaris</name>
    <name type="common">Beet</name>
    <dbReference type="NCBI Taxonomy" id="3555"/>
    <lineage>
        <taxon>Eukaryota</taxon>
        <taxon>Viridiplantae</taxon>
        <taxon>Streptophyta</taxon>
        <taxon>Embryophyta</taxon>
        <taxon>Tracheophyta</taxon>
        <taxon>Spermatophyta</taxon>
        <taxon>Magnoliopsida</taxon>
        <taxon>eudicotyledons</taxon>
        <taxon>Gunneridae</taxon>
        <taxon>Pentapetalae</taxon>
        <taxon>Caryophyllales</taxon>
        <taxon>Chenopodiaceae</taxon>
        <taxon>Betoideae</taxon>
        <taxon>Beta</taxon>
    </lineage>
</organism>
<feature type="compositionally biased region" description="Basic and acidic residues" evidence="1">
    <location>
        <begin position="88"/>
        <end position="101"/>
    </location>
</feature>
<dbReference type="Gramene" id="KMS94976">
    <property type="protein sequence ID" value="KMS94976"/>
    <property type="gene ID" value="BVRB_013560"/>
</dbReference>
<dbReference type="AlphaFoldDB" id="A0A0J8B1V8"/>
<keyword evidence="3" id="KW-1185">Reference proteome</keyword>
<name>A0A0J8B1V8_BETVV</name>
<gene>
    <name evidence="2" type="ORF">BVRB_013560</name>
</gene>
<feature type="compositionally biased region" description="Basic and acidic residues" evidence="1">
    <location>
        <begin position="1"/>
        <end position="21"/>
    </location>
</feature>
<protein>
    <submittedName>
        <fullName evidence="2">Uncharacterized protein</fullName>
    </submittedName>
</protein>
<evidence type="ECO:0000313" key="3">
    <source>
        <dbReference type="Proteomes" id="UP000035740"/>
    </source>
</evidence>
<reference evidence="2 3" key="1">
    <citation type="journal article" date="2014" name="Nature">
        <title>The genome of the recently domesticated crop plant sugar beet (Beta vulgaris).</title>
        <authorList>
            <person name="Dohm J.C."/>
            <person name="Minoche A.E."/>
            <person name="Holtgrawe D."/>
            <person name="Capella-Gutierrez S."/>
            <person name="Zakrzewski F."/>
            <person name="Tafer H."/>
            <person name="Rupp O."/>
            <person name="Sorensen T.R."/>
            <person name="Stracke R."/>
            <person name="Reinhardt R."/>
            <person name="Goesmann A."/>
            <person name="Kraft T."/>
            <person name="Schulz B."/>
            <person name="Stadler P.F."/>
            <person name="Schmidt T."/>
            <person name="Gabaldon T."/>
            <person name="Lehrach H."/>
            <person name="Weisshaar B."/>
            <person name="Himmelbauer H."/>
        </authorList>
    </citation>
    <scope>NUCLEOTIDE SEQUENCE [LARGE SCALE GENOMIC DNA]</scope>
    <source>
        <tissue evidence="2">Taproot</tissue>
    </source>
</reference>